<evidence type="ECO:0000256" key="3">
    <source>
        <dbReference type="PROSITE-ProRule" id="PRU00742"/>
    </source>
</evidence>
<gene>
    <name evidence="4" type="ORF">SAMN05444410_11645</name>
</gene>
<dbReference type="Gene3D" id="3.40.800.10">
    <property type="entry name" value="Ureohydrolase domain"/>
    <property type="match status" value="1"/>
</dbReference>
<evidence type="ECO:0000313" key="4">
    <source>
        <dbReference type="EMBL" id="SDX44937.1"/>
    </source>
</evidence>
<keyword evidence="1" id="KW-0479">Metal-binding</keyword>
<dbReference type="SUPFAM" id="SSF52768">
    <property type="entry name" value="Arginase/deacetylase"/>
    <property type="match status" value="1"/>
</dbReference>
<proteinExistence type="inferred from homology"/>
<dbReference type="EMBL" id="FNNO01000016">
    <property type="protein sequence ID" value="SDX44937.1"/>
    <property type="molecule type" value="Genomic_DNA"/>
</dbReference>
<protein>
    <submittedName>
        <fullName evidence="4">Arginase family enzyme</fullName>
    </submittedName>
</protein>
<evidence type="ECO:0000256" key="1">
    <source>
        <dbReference type="ARBA" id="ARBA00022723"/>
    </source>
</evidence>
<comment type="similarity">
    <text evidence="3">Belongs to the arginase family.</text>
</comment>
<dbReference type="GO" id="GO:0046872">
    <property type="term" value="F:metal ion binding"/>
    <property type="evidence" value="ECO:0007669"/>
    <property type="project" value="UniProtKB-KW"/>
</dbReference>
<comment type="caution">
    <text evidence="4">The sequence shown here is derived from an EMBL/GenBank/DDBJ whole genome shotgun (WGS) entry which is preliminary data.</text>
</comment>
<organism evidence="4 5">
    <name type="scientific">Hydrobacter penzbergensis</name>
    <dbReference type="NCBI Taxonomy" id="1235997"/>
    <lineage>
        <taxon>Bacteria</taxon>
        <taxon>Pseudomonadati</taxon>
        <taxon>Bacteroidota</taxon>
        <taxon>Chitinophagia</taxon>
        <taxon>Chitinophagales</taxon>
        <taxon>Chitinophagaceae</taxon>
        <taxon>Hydrobacter</taxon>
    </lineage>
</organism>
<keyword evidence="2" id="KW-0378">Hydrolase</keyword>
<dbReference type="InterPro" id="IPR023696">
    <property type="entry name" value="Ureohydrolase_dom_sf"/>
</dbReference>
<dbReference type="AlphaFoldDB" id="A0A8X8II80"/>
<dbReference type="PROSITE" id="PS51409">
    <property type="entry name" value="ARGINASE_2"/>
    <property type="match status" value="1"/>
</dbReference>
<keyword evidence="5" id="KW-1185">Reference proteome</keyword>
<dbReference type="GO" id="GO:0008783">
    <property type="term" value="F:agmatinase activity"/>
    <property type="evidence" value="ECO:0007669"/>
    <property type="project" value="TreeGrafter"/>
</dbReference>
<evidence type="ECO:0000256" key="2">
    <source>
        <dbReference type="ARBA" id="ARBA00022801"/>
    </source>
</evidence>
<dbReference type="PANTHER" id="PTHR11358">
    <property type="entry name" value="ARGINASE/AGMATINASE"/>
    <property type="match status" value="1"/>
</dbReference>
<dbReference type="RefSeq" id="WP_092726146.1">
    <property type="nucleotide sequence ID" value="NZ_FNNO01000016.1"/>
</dbReference>
<dbReference type="Proteomes" id="UP000198711">
    <property type="component" value="Unassembled WGS sequence"/>
</dbReference>
<dbReference type="InterPro" id="IPR006035">
    <property type="entry name" value="Ureohydrolase"/>
</dbReference>
<evidence type="ECO:0000313" key="5">
    <source>
        <dbReference type="Proteomes" id="UP000198711"/>
    </source>
</evidence>
<sequence>MSLQTIIDFLEPVSIAQLSNDEGFRDTQLGRHIAVYDEVFPDIDHADLVLVGCGEMRGAGIQYTHTDAPDAIRNEYYKLFHWHTDVNVADIGNVKCGATLQDSYAALRMVVNELIALNKKVVILGGSHDLTMAQYAAYGPLNKIIDTVCVDARMDLDMESVLPADNFLVDLFTGTPNHLRHYTHIGFQSYFLHPQMLETIDKLRFDCYRVGKVKEHIEEMEPSIRNSELFSFDIAAIQHSHAPANYLSPNGFNGEEACTLMQYAGMSHICNSIGIYGYVTSQDVQQLTAKQISHMLWYLMDGISKGKKEAMLTERTEFNEFTMAFAEVETVFLQSKRTGRWWMQLHDGQYVACSYLDYLTAGNNDIPERWLRAAERS</sequence>
<dbReference type="PANTHER" id="PTHR11358:SF26">
    <property type="entry name" value="GUANIDINO ACID HYDROLASE, MITOCHONDRIAL"/>
    <property type="match status" value="1"/>
</dbReference>
<dbReference type="GO" id="GO:0033389">
    <property type="term" value="P:putrescine biosynthetic process from arginine, via agmatine"/>
    <property type="evidence" value="ECO:0007669"/>
    <property type="project" value="TreeGrafter"/>
</dbReference>
<reference evidence="4 5" key="1">
    <citation type="submission" date="2016-10" db="EMBL/GenBank/DDBJ databases">
        <authorList>
            <person name="Varghese N."/>
            <person name="Submissions S."/>
        </authorList>
    </citation>
    <scope>NUCLEOTIDE SEQUENCE [LARGE SCALE GENOMIC DNA]</scope>
    <source>
        <strain evidence="4 5">DSM 25353</strain>
    </source>
</reference>
<accession>A0A8X8II80</accession>
<name>A0A8X8II80_9BACT</name>
<dbReference type="Pfam" id="PF00491">
    <property type="entry name" value="Arginase"/>
    <property type="match status" value="1"/>
</dbReference>